<keyword evidence="3" id="KW-1185">Reference proteome</keyword>
<comment type="caution">
    <text evidence="2">The sequence shown here is derived from an EMBL/GenBank/DDBJ whole genome shotgun (WGS) entry which is preliminary data.</text>
</comment>
<dbReference type="PRINTS" id="PR00111">
    <property type="entry name" value="ABHYDROLASE"/>
</dbReference>
<dbReference type="InterPro" id="IPR000073">
    <property type="entry name" value="AB_hydrolase_1"/>
</dbReference>
<dbReference type="SUPFAM" id="SSF53474">
    <property type="entry name" value="alpha/beta-Hydrolases"/>
    <property type="match status" value="1"/>
</dbReference>
<feature type="domain" description="AB hydrolase-1" evidence="1">
    <location>
        <begin position="20"/>
        <end position="129"/>
    </location>
</feature>
<accession>A0A347ZSG6</accession>
<dbReference type="PANTHER" id="PTHR46331:SF2">
    <property type="entry name" value="VALACYCLOVIR HYDROLASE"/>
    <property type="match status" value="1"/>
</dbReference>
<protein>
    <submittedName>
        <fullName evidence="2">Pimeloyl-ACP methyl ester carboxylesterase</fullName>
    </submittedName>
</protein>
<dbReference type="Gene3D" id="3.40.50.1820">
    <property type="entry name" value="alpha/beta hydrolase"/>
    <property type="match status" value="1"/>
</dbReference>
<evidence type="ECO:0000313" key="3">
    <source>
        <dbReference type="Proteomes" id="UP000256388"/>
    </source>
</evidence>
<reference evidence="2 3" key="1">
    <citation type="submission" date="2018-08" db="EMBL/GenBank/DDBJ databases">
        <title>Genomic Encyclopedia of Type Strains, Phase IV (KMG-IV): sequencing the most valuable type-strain genomes for metagenomic binning, comparative biology and taxonomic classification.</title>
        <authorList>
            <person name="Goeker M."/>
        </authorList>
    </citation>
    <scope>NUCLEOTIDE SEQUENCE [LARGE SCALE GENOMIC DNA]</scope>
    <source>
        <strain evidence="2 3">DSM 23923</strain>
    </source>
</reference>
<evidence type="ECO:0000259" key="1">
    <source>
        <dbReference type="Pfam" id="PF00561"/>
    </source>
</evidence>
<sequence>MPSYQWKDHTLFYRTQGEGPLLLILPGDTATSICYQGEIDYFSDRFRTIAPDFLGTGQSERMDEWPVNWWEQAAFQMGSLVDHLNVENCLVMGSSGGAIVALLMAIHYPEKVRAVVADSFADRISRENALENVVKDRAKKTDAQRGFWEYAQGPDWEQVVDADTAMFMKFVEAGGDCFSGRLGDVKCPVLITASKKDDAFPHLAPQIGSIVDQIEDCRAYIHAHGDHPMMWTAPDEFHAVSDLFLKKFI</sequence>
<dbReference type="InterPro" id="IPR029058">
    <property type="entry name" value="AB_hydrolase_fold"/>
</dbReference>
<dbReference type="Proteomes" id="UP000256388">
    <property type="component" value="Unassembled WGS sequence"/>
</dbReference>
<name>A0A347ZSG6_9CHLR</name>
<dbReference type="EMBL" id="QUMS01000001">
    <property type="protein sequence ID" value="REG11187.1"/>
    <property type="molecule type" value="Genomic_DNA"/>
</dbReference>
<dbReference type="PANTHER" id="PTHR46331">
    <property type="entry name" value="VALACYCLOVIR HYDROLASE"/>
    <property type="match status" value="1"/>
</dbReference>
<dbReference type="RefSeq" id="WP_116224323.1">
    <property type="nucleotide sequence ID" value="NZ_AP018437.1"/>
</dbReference>
<proteinExistence type="predicted"/>
<dbReference type="GO" id="GO:0017171">
    <property type="term" value="F:serine hydrolase activity"/>
    <property type="evidence" value="ECO:0007669"/>
    <property type="project" value="TreeGrafter"/>
</dbReference>
<evidence type="ECO:0000313" key="2">
    <source>
        <dbReference type="EMBL" id="REG11187.1"/>
    </source>
</evidence>
<dbReference type="Pfam" id="PF00561">
    <property type="entry name" value="Abhydrolase_1"/>
    <property type="match status" value="1"/>
</dbReference>
<organism evidence="2 3">
    <name type="scientific">Pelolinea submarina</name>
    <dbReference type="NCBI Taxonomy" id="913107"/>
    <lineage>
        <taxon>Bacteria</taxon>
        <taxon>Bacillati</taxon>
        <taxon>Chloroflexota</taxon>
        <taxon>Anaerolineae</taxon>
        <taxon>Anaerolineales</taxon>
        <taxon>Anaerolineaceae</taxon>
        <taxon>Pelolinea</taxon>
    </lineage>
</organism>
<dbReference type="OrthoDB" id="252464at2"/>
<dbReference type="AlphaFoldDB" id="A0A347ZSG6"/>
<gene>
    <name evidence="2" type="ORF">DFR64_1064</name>
</gene>